<reference evidence="2" key="1">
    <citation type="submission" date="2017-07" db="EMBL/GenBank/DDBJ databases">
        <title>Taro Niue Genome Assembly and Annotation.</title>
        <authorList>
            <person name="Atibalentja N."/>
            <person name="Keating K."/>
            <person name="Fields C.J."/>
        </authorList>
    </citation>
    <scope>NUCLEOTIDE SEQUENCE</scope>
    <source>
        <strain evidence="2">Niue_2</strain>
        <tissue evidence="2">Leaf</tissue>
    </source>
</reference>
<feature type="compositionally biased region" description="Polar residues" evidence="1">
    <location>
        <begin position="17"/>
        <end position="30"/>
    </location>
</feature>
<proteinExistence type="predicted"/>
<protein>
    <submittedName>
        <fullName evidence="2">Uncharacterized protein</fullName>
    </submittedName>
</protein>
<dbReference type="EMBL" id="NMUH01004747">
    <property type="protein sequence ID" value="MQM10694.1"/>
    <property type="molecule type" value="Genomic_DNA"/>
</dbReference>
<dbReference type="AlphaFoldDB" id="A0A843X1T7"/>
<organism evidence="2 3">
    <name type="scientific">Colocasia esculenta</name>
    <name type="common">Wild taro</name>
    <name type="synonym">Arum esculentum</name>
    <dbReference type="NCBI Taxonomy" id="4460"/>
    <lineage>
        <taxon>Eukaryota</taxon>
        <taxon>Viridiplantae</taxon>
        <taxon>Streptophyta</taxon>
        <taxon>Embryophyta</taxon>
        <taxon>Tracheophyta</taxon>
        <taxon>Spermatophyta</taxon>
        <taxon>Magnoliopsida</taxon>
        <taxon>Liliopsida</taxon>
        <taxon>Araceae</taxon>
        <taxon>Aroideae</taxon>
        <taxon>Colocasieae</taxon>
        <taxon>Colocasia</taxon>
    </lineage>
</organism>
<comment type="caution">
    <text evidence="2">The sequence shown here is derived from an EMBL/GenBank/DDBJ whole genome shotgun (WGS) entry which is preliminary data.</text>
</comment>
<keyword evidence="3" id="KW-1185">Reference proteome</keyword>
<evidence type="ECO:0000256" key="1">
    <source>
        <dbReference type="SAM" id="MobiDB-lite"/>
    </source>
</evidence>
<feature type="compositionally biased region" description="Basic and acidic residues" evidence="1">
    <location>
        <begin position="1"/>
        <end position="10"/>
    </location>
</feature>
<dbReference type="Proteomes" id="UP000652761">
    <property type="component" value="Unassembled WGS sequence"/>
</dbReference>
<name>A0A843X1T7_COLES</name>
<sequence length="63" mass="6983">MAKTPKEVNKWPKHSGTPRNGSSTEGSQSMAELLGTTRKGQEMTEVAWESQEMAGMSEKAKKW</sequence>
<feature type="region of interest" description="Disordered" evidence="1">
    <location>
        <begin position="1"/>
        <end position="63"/>
    </location>
</feature>
<evidence type="ECO:0000313" key="2">
    <source>
        <dbReference type="EMBL" id="MQM10694.1"/>
    </source>
</evidence>
<evidence type="ECO:0000313" key="3">
    <source>
        <dbReference type="Proteomes" id="UP000652761"/>
    </source>
</evidence>
<accession>A0A843X1T7</accession>
<gene>
    <name evidence="2" type="ORF">Taro_043592</name>
</gene>